<feature type="transmembrane region" description="Helical" evidence="1">
    <location>
        <begin position="273"/>
        <end position="296"/>
    </location>
</feature>
<organism evidence="2 3">
    <name type="scientific">Caenorhabditis bovis</name>
    <dbReference type="NCBI Taxonomy" id="2654633"/>
    <lineage>
        <taxon>Eukaryota</taxon>
        <taxon>Metazoa</taxon>
        <taxon>Ecdysozoa</taxon>
        <taxon>Nematoda</taxon>
        <taxon>Chromadorea</taxon>
        <taxon>Rhabditida</taxon>
        <taxon>Rhabditina</taxon>
        <taxon>Rhabditomorpha</taxon>
        <taxon>Rhabditoidea</taxon>
        <taxon>Rhabditidae</taxon>
        <taxon>Peloderinae</taxon>
        <taxon>Caenorhabditis</taxon>
    </lineage>
</organism>
<dbReference type="Pfam" id="PF06681">
    <property type="entry name" value="DUF1182"/>
    <property type="match status" value="1"/>
</dbReference>
<proteinExistence type="predicted"/>
<feature type="transmembrane region" description="Helical" evidence="1">
    <location>
        <begin position="185"/>
        <end position="208"/>
    </location>
</feature>
<dbReference type="SUPFAM" id="SSF81321">
    <property type="entry name" value="Family A G protein-coupled receptor-like"/>
    <property type="match status" value="1"/>
</dbReference>
<dbReference type="EMBL" id="CADEPM010000007">
    <property type="protein sequence ID" value="CAB3408595.1"/>
    <property type="molecule type" value="Genomic_DNA"/>
</dbReference>
<dbReference type="AlphaFoldDB" id="A0A8S1EXZ5"/>
<dbReference type="PANTHER" id="PTHR38614:SF1">
    <property type="entry name" value="G_PROTEIN_RECEP_F1_2 DOMAIN-CONTAINING PROTEIN"/>
    <property type="match status" value="1"/>
</dbReference>
<reference evidence="2 3" key="1">
    <citation type="submission" date="2020-04" db="EMBL/GenBank/DDBJ databases">
        <authorList>
            <person name="Laetsch R D."/>
            <person name="Stevens L."/>
            <person name="Kumar S."/>
            <person name="Blaxter L. M."/>
        </authorList>
    </citation>
    <scope>NUCLEOTIDE SEQUENCE [LARGE SCALE GENOMIC DNA]</scope>
</reference>
<feature type="transmembrane region" description="Helical" evidence="1">
    <location>
        <begin position="109"/>
        <end position="130"/>
    </location>
</feature>
<dbReference type="InterPro" id="IPR010601">
    <property type="entry name" value="DUF1182"/>
</dbReference>
<dbReference type="Proteomes" id="UP000494206">
    <property type="component" value="Unassembled WGS sequence"/>
</dbReference>
<keyword evidence="1" id="KW-0472">Membrane</keyword>
<feature type="transmembrane region" description="Helical" evidence="1">
    <location>
        <begin position="228"/>
        <end position="252"/>
    </location>
</feature>
<accession>A0A8S1EXZ5</accession>
<evidence type="ECO:0000313" key="3">
    <source>
        <dbReference type="Proteomes" id="UP000494206"/>
    </source>
</evidence>
<name>A0A8S1EXZ5_9PELO</name>
<sequence>MLLATSQSNTSFILDFFPPTEPYYYVAISTAEEIVEKTKSIMNSTLIDVYYDGVLDVVQFSHDTVTPMSYRERITGEFILSTISWLLNFALFLFLRLRRTFWKTLRSTVVFVTTGSLIISVPLLLFQFWMVAHLQLGVQPVYPIYICSLIKHLCSMTTSASQVLPFPVSIYRYRTVVRKEQPHTIFVIILEILLGLLFTIYVAFIFPFGDFRKNAVCLIICFSPLMEMLRMITILFFNFFAIFLNFYILYFVTKFAEKNRGSKKKTMELTRSLLIQSCVPVLVSIPLLGLSMNVFFGFPVPASFSSHWYALSFLGPFLTPLSSIVALKSTRQDLLWTLTFGKRGKSTDSVILTVTTLTF</sequence>
<evidence type="ECO:0000313" key="2">
    <source>
        <dbReference type="EMBL" id="CAB3408595.1"/>
    </source>
</evidence>
<feature type="transmembrane region" description="Helical" evidence="1">
    <location>
        <begin position="142"/>
        <end position="164"/>
    </location>
</feature>
<gene>
    <name evidence="2" type="ORF">CBOVIS_LOCUS10355</name>
</gene>
<comment type="caution">
    <text evidence="2">The sequence shown here is derived from an EMBL/GenBank/DDBJ whole genome shotgun (WGS) entry which is preliminary data.</text>
</comment>
<feature type="transmembrane region" description="Helical" evidence="1">
    <location>
        <begin position="308"/>
        <end position="327"/>
    </location>
</feature>
<feature type="transmembrane region" description="Helical" evidence="1">
    <location>
        <begin position="78"/>
        <end position="97"/>
    </location>
</feature>
<evidence type="ECO:0000256" key="1">
    <source>
        <dbReference type="SAM" id="Phobius"/>
    </source>
</evidence>
<keyword evidence="3" id="KW-1185">Reference proteome</keyword>
<dbReference type="PANTHER" id="PTHR38614">
    <property type="entry name" value="PROTEIN CBG09954"/>
    <property type="match status" value="1"/>
</dbReference>
<keyword evidence="1" id="KW-1133">Transmembrane helix</keyword>
<protein>
    <submittedName>
        <fullName evidence="2">Uncharacterized protein</fullName>
    </submittedName>
</protein>
<keyword evidence="1" id="KW-0812">Transmembrane</keyword>